<reference evidence="3 4" key="1">
    <citation type="submission" date="2020-04" db="EMBL/GenBank/DDBJ databases">
        <title>Rhizobium sp. S-51 isolated from soil.</title>
        <authorList>
            <person name="Dahal R.H."/>
        </authorList>
    </citation>
    <scope>NUCLEOTIDE SEQUENCE [LARGE SCALE GENOMIC DNA]</scope>
    <source>
        <strain evidence="3 4">S-51</strain>
    </source>
</reference>
<dbReference type="EMBL" id="JABBGK010000004">
    <property type="protein sequence ID" value="NML76042.1"/>
    <property type="molecule type" value="Genomic_DNA"/>
</dbReference>
<sequence>MFEAFAVVCALVSAPLDGSPSAPEICRTALFPGHAAQSLAGCEKGALSKPPQWPGLVIGEPFCRSRPTSSLDFDEVAPGLFVHRGEIAEVGPDNLGDIANLAFIVGKDRIAVVDAGGSRQIGEQVYLAIRQRSELPISHLILTHMHPDHVFGAEVFREAGAQIIGQQNLPRALSERAESYQASFTRLIGEPGMFGSRIVAPDHTVEDRETIDLGGRQIELRAWPTAHTVTDLTVFDRKTETLLAGDLLFDQHTPALDGSVKGWRHVLQELMAIKADRVVPGHGGPVLPWPQGGLPLERYLSVLEEDTRAALEKGVPLSAATETIGRSEANRWQLFELYNPRNATAAYTELEWD</sequence>
<keyword evidence="4" id="KW-1185">Reference proteome</keyword>
<evidence type="ECO:0000256" key="1">
    <source>
        <dbReference type="ARBA" id="ARBA00005250"/>
    </source>
</evidence>
<dbReference type="PANTHER" id="PTHR42951:SF4">
    <property type="entry name" value="ACYL-COENZYME A THIOESTERASE MBLAC2"/>
    <property type="match status" value="1"/>
</dbReference>
<protein>
    <submittedName>
        <fullName evidence="3">Quinoprotein relay system zinc metallohydrolase 2</fullName>
    </submittedName>
</protein>
<proteinExistence type="inferred from homology"/>
<feature type="domain" description="Metallo-beta-lactamase" evidence="2">
    <location>
        <begin position="98"/>
        <end position="282"/>
    </location>
</feature>
<dbReference type="Gene3D" id="3.60.15.10">
    <property type="entry name" value="Ribonuclease Z/Hydroxyacylglutathione hydrolase-like"/>
    <property type="match status" value="1"/>
</dbReference>
<dbReference type="NCBIfam" id="TIGR04559">
    <property type="entry name" value="SoxH_rel_PQQ_2"/>
    <property type="match status" value="1"/>
</dbReference>
<evidence type="ECO:0000259" key="2">
    <source>
        <dbReference type="SMART" id="SM00849"/>
    </source>
</evidence>
<dbReference type="SUPFAM" id="SSF56281">
    <property type="entry name" value="Metallo-hydrolase/oxidoreductase"/>
    <property type="match status" value="1"/>
</dbReference>
<dbReference type="InterPro" id="IPR036866">
    <property type="entry name" value="RibonucZ/Hydroxyglut_hydro"/>
</dbReference>
<dbReference type="RefSeq" id="WP_169594246.1">
    <property type="nucleotide sequence ID" value="NZ_JABBGK010000004.1"/>
</dbReference>
<dbReference type="InterPro" id="IPR030829">
    <property type="entry name" value="SoxH-rel_PQQ_2"/>
</dbReference>
<keyword evidence="3" id="KW-0378">Hydrolase</keyword>
<dbReference type="InterPro" id="IPR050855">
    <property type="entry name" value="NDM-1-like"/>
</dbReference>
<dbReference type="SMART" id="SM00849">
    <property type="entry name" value="Lactamase_B"/>
    <property type="match status" value="1"/>
</dbReference>
<dbReference type="CDD" id="cd16282">
    <property type="entry name" value="metallo-hydrolase-like_MBL-fold"/>
    <property type="match status" value="1"/>
</dbReference>
<comment type="similarity">
    <text evidence="1">Belongs to the metallo-beta-lactamase superfamily. Class-B beta-lactamase family.</text>
</comment>
<dbReference type="Proteomes" id="UP000541470">
    <property type="component" value="Unassembled WGS sequence"/>
</dbReference>
<evidence type="ECO:0000313" key="3">
    <source>
        <dbReference type="EMBL" id="NML76042.1"/>
    </source>
</evidence>
<dbReference type="AlphaFoldDB" id="A0A7Y0AYV9"/>
<accession>A0A7Y0AYV9</accession>
<comment type="caution">
    <text evidence="3">The sequence shown here is derived from an EMBL/GenBank/DDBJ whole genome shotgun (WGS) entry which is preliminary data.</text>
</comment>
<evidence type="ECO:0000313" key="4">
    <source>
        <dbReference type="Proteomes" id="UP000541470"/>
    </source>
</evidence>
<dbReference type="PANTHER" id="PTHR42951">
    <property type="entry name" value="METALLO-BETA-LACTAMASE DOMAIN-CONTAINING"/>
    <property type="match status" value="1"/>
</dbReference>
<dbReference type="GO" id="GO:0017001">
    <property type="term" value="P:antibiotic catabolic process"/>
    <property type="evidence" value="ECO:0007669"/>
    <property type="project" value="UniProtKB-ARBA"/>
</dbReference>
<gene>
    <name evidence="3" type="ORF">HHL25_18065</name>
</gene>
<dbReference type="InterPro" id="IPR001279">
    <property type="entry name" value="Metallo-B-lactamas"/>
</dbReference>
<name>A0A7Y0AYV9_9HYPH</name>
<organism evidence="3 4">
    <name type="scientific">Rhizobium terricola</name>
    <dbReference type="NCBI Taxonomy" id="2728849"/>
    <lineage>
        <taxon>Bacteria</taxon>
        <taxon>Pseudomonadati</taxon>
        <taxon>Pseudomonadota</taxon>
        <taxon>Alphaproteobacteria</taxon>
        <taxon>Hyphomicrobiales</taxon>
        <taxon>Rhizobiaceae</taxon>
        <taxon>Rhizobium/Agrobacterium group</taxon>
        <taxon>Rhizobium</taxon>
    </lineage>
</organism>
<dbReference type="Pfam" id="PF00753">
    <property type="entry name" value="Lactamase_B"/>
    <property type="match status" value="1"/>
</dbReference>
<dbReference type="GO" id="GO:0016787">
    <property type="term" value="F:hydrolase activity"/>
    <property type="evidence" value="ECO:0007669"/>
    <property type="project" value="UniProtKB-KW"/>
</dbReference>